<dbReference type="Pfam" id="PF06912">
    <property type="entry name" value="DUF1275"/>
    <property type="match status" value="1"/>
</dbReference>
<sequence length="247" mass="25079">MAALTRCGIRGVHLTEQAGLWYVSEMSPERSTAPERVAWRWAGVVPAALAACAGGVDLLALAGLGGAFASIVTGNLVTTGYGLGTANMALAAPPGISVVCFTVGVVASTRVWRHRPEAVIGLLLAELVLLAGVAAGWILTGAHPGPLVSFVLLGLASVAMGGQSVAALRLKASTTYMTGTLVSVLQDVVTGRAGRRRSALRQLAALVAGACAAAALLHPVRWAVPLLPVVLLAVSIGLVLADRASIR</sequence>
<dbReference type="PANTHER" id="PTHR37314:SF4">
    <property type="entry name" value="UPF0700 TRANSMEMBRANE PROTEIN YOAK"/>
    <property type="match status" value="1"/>
</dbReference>
<feature type="transmembrane region" description="Helical" evidence="1">
    <location>
        <begin position="199"/>
        <end position="216"/>
    </location>
</feature>
<dbReference type="Proteomes" id="UP001597114">
    <property type="component" value="Unassembled WGS sequence"/>
</dbReference>
<evidence type="ECO:0000256" key="1">
    <source>
        <dbReference type="SAM" id="Phobius"/>
    </source>
</evidence>
<feature type="transmembrane region" description="Helical" evidence="1">
    <location>
        <begin position="146"/>
        <end position="168"/>
    </location>
</feature>
<proteinExistence type="predicted"/>
<evidence type="ECO:0000313" key="2">
    <source>
        <dbReference type="EMBL" id="MFD1517750.1"/>
    </source>
</evidence>
<organism evidence="2 3">
    <name type="scientific">Pseudonocardia yunnanensis</name>
    <dbReference type="NCBI Taxonomy" id="58107"/>
    <lineage>
        <taxon>Bacteria</taxon>
        <taxon>Bacillati</taxon>
        <taxon>Actinomycetota</taxon>
        <taxon>Actinomycetes</taxon>
        <taxon>Pseudonocardiales</taxon>
        <taxon>Pseudonocardiaceae</taxon>
        <taxon>Pseudonocardia</taxon>
    </lineage>
</organism>
<keyword evidence="1" id="KW-0472">Membrane</keyword>
<name>A0ABW4ETS5_9PSEU</name>
<feature type="transmembrane region" description="Helical" evidence="1">
    <location>
        <begin position="222"/>
        <end position="241"/>
    </location>
</feature>
<dbReference type="RefSeq" id="WP_344717950.1">
    <property type="nucleotide sequence ID" value="NZ_BAAAUS010000001.1"/>
</dbReference>
<dbReference type="PANTHER" id="PTHR37314">
    <property type="entry name" value="SLR0142 PROTEIN"/>
    <property type="match status" value="1"/>
</dbReference>
<evidence type="ECO:0000313" key="3">
    <source>
        <dbReference type="Proteomes" id="UP001597114"/>
    </source>
</evidence>
<dbReference type="InterPro" id="IPR010699">
    <property type="entry name" value="DUF1275"/>
</dbReference>
<reference evidence="3" key="1">
    <citation type="journal article" date="2019" name="Int. J. Syst. Evol. Microbiol.">
        <title>The Global Catalogue of Microorganisms (GCM) 10K type strain sequencing project: providing services to taxonomists for standard genome sequencing and annotation.</title>
        <authorList>
            <consortium name="The Broad Institute Genomics Platform"/>
            <consortium name="The Broad Institute Genome Sequencing Center for Infectious Disease"/>
            <person name="Wu L."/>
            <person name="Ma J."/>
        </authorList>
    </citation>
    <scope>NUCLEOTIDE SEQUENCE [LARGE SCALE GENOMIC DNA]</scope>
    <source>
        <strain evidence="3">CCM 7043</strain>
    </source>
</reference>
<keyword evidence="1" id="KW-1133">Transmembrane helix</keyword>
<keyword evidence="1" id="KW-0812">Transmembrane</keyword>
<feature type="transmembrane region" description="Helical" evidence="1">
    <location>
        <begin position="88"/>
        <end position="107"/>
    </location>
</feature>
<feature type="transmembrane region" description="Helical" evidence="1">
    <location>
        <begin position="119"/>
        <end position="140"/>
    </location>
</feature>
<gene>
    <name evidence="2" type="ORF">ACFSJD_09640</name>
</gene>
<comment type="caution">
    <text evidence="2">The sequence shown here is derived from an EMBL/GenBank/DDBJ whole genome shotgun (WGS) entry which is preliminary data.</text>
</comment>
<accession>A0ABW4ETS5</accession>
<dbReference type="EMBL" id="JBHUCO010000010">
    <property type="protein sequence ID" value="MFD1517750.1"/>
    <property type="molecule type" value="Genomic_DNA"/>
</dbReference>
<protein>
    <submittedName>
        <fullName evidence="2">YoaK family protein</fullName>
    </submittedName>
</protein>
<keyword evidence="3" id="KW-1185">Reference proteome</keyword>